<keyword evidence="4" id="KW-0472">Membrane</keyword>
<evidence type="ECO:0000259" key="7">
    <source>
        <dbReference type="Pfam" id="PF01103"/>
    </source>
</evidence>
<feature type="domain" description="Bacterial surface antigen (D15)" evidence="7">
    <location>
        <begin position="389"/>
        <end position="744"/>
    </location>
</feature>
<dbReference type="PROSITE" id="PS51257">
    <property type="entry name" value="PROKAR_LIPOPROTEIN"/>
    <property type="match status" value="1"/>
</dbReference>
<comment type="caution">
    <text evidence="8">The sequence shown here is derived from an EMBL/GenBank/DDBJ whole genome shotgun (WGS) entry which is preliminary data.</text>
</comment>
<proteinExistence type="predicted"/>
<dbReference type="OrthoDB" id="9814535at2"/>
<comment type="subcellular location">
    <subcellularLocation>
        <location evidence="1">Membrane</location>
    </subcellularLocation>
</comment>
<keyword evidence="5" id="KW-0998">Cell outer membrane</keyword>
<reference evidence="8 9" key="1">
    <citation type="submission" date="2018-10" db="EMBL/GenBank/DDBJ databases">
        <title>Dokdonia luteus sp. nov., isolated from sea water.</title>
        <authorList>
            <person name="Zhou L.Y."/>
            <person name="Du Z.J."/>
        </authorList>
    </citation>
    <scope>NUCLEOTIDE SEQUENCE [LARGE SCALE GENOMIC DNA]</scope>
    <source>
        <strain evidence="8 9">SH27</strain>
    </source>
</reference>
<feature type="signal peptide" evidence="6">
    <location>
        <begin position="1"/>
        <end position="24"/>
    </location>
</feature>
<keyword evidence="2" id="KW-0812">Transmembrane</keyword>
<dbReference type="PANTHER" id="PTHR12815:SF47">
    <property type="entry name" value="TRANSLOCATION AND ASSEMBLY MODULE SUBUNIT TAMA"/>
    <property type="match status" value="1"/>
</dbReference>
<protein>
    <recommendedName>
        <fullName evidence="7">Bacterial surface antigen (D15) domain-containing protein</fullName>
    </recommendedName>
</protein>
<dbReference type="Pfam" id="PF01103">
    <property type="entry name" value="Omp85"/>
    <property type="match status" value="1"/>
</dbReference>
<feature type="chain" id="PRO_5018003397" description="Bacterial surface antigen (D15) domain-containing protein" evidence="6">
    <location>
        <begin position="25"/>
        <end position="756"/>
    </location>
</feature>
<organism evidence="8 9">
    <name type="scientific">Dokdonia sinensis</name>
    <dbReference type="NCBI Taxonomy" id="2479847"/>
    <lineage>
        <taxon>Bacteria</taxon>
        <taxon>Pseudomonadati</taxon>
        <taxon>Bacteroidota</taxon>
        <taxon>Flavobacteriia</taxon>
        <taxon>Flavobacteriales</taxon>
        <taxon>Flavobacteriaceae</taxon>
        <taxon>Dokdonia</taxon>
    </lineage>
</organism>
<evidence type="ECO:0000256" key="1">
    <source>
        <dbReference type="ARBA" id="ARBA00004370"/>
    </source>
</evidence>
<evidence type="ECO:0000256" key="2">
    <source>
        <dbReference type="ARBA" id="ARBA00022692"/>
    </source>
</evidence>
<dbReference type="EMBL" id="REFV01000001">
    <property type="protein sequence ID" value="RMB63936.1"/>
    <property type="molecule type" value="Genomic_DNA"/>
</dbReference>
<keyword evidence="3 6" id="KW-0732">Signal</keyword>
<dbReference type="RefSeq" id="WP_121915732.1">
    <property type="nucleotide sequence ID" value="NZ_REFV01000001.1"/>
</dbReference>
<dbReference type="Gene3D" id="2.40.160.50">
    <property type="entry name" value="membrane protein fhac: a member of the omp85/tpsb transporter family"/>
    <property type="match status" value="1"/>
</dbReference>
<accession>A0A3M0H2R1</accession>
<dbReference type="GO" id="GO:0019867">
    <property type="term" value="C:outer membrane"/>
    <property type="evidence" value="ECO:0007669"/>
    <property type="project" value="InterPro"/>
</dbReference>
<evidence type="ECO:0000256" key="3">
    <source>
        <dbReference type="ARBA" id="ARBA00022729"/>
    </source>
</evidence>
<dbReference type="InterPro" id="IPR039910">
    <property type="entry name" value="D15-like"/>
</dbReference>
<dbReference type="InterPro" id="IPR000184">
    <property type="entry name" value="Bac_surfAg_D15"/>
</dbReference>
<dbReference type="Proteomes" id="UP000281985">
    <property type="component" value="Unassembled WGS sequence"/>
</dbReference>
<evidence type="ECO:0000313" key="9">
    <source>
        <dbReference type="Proteomes" id="UP000281985"/>
    </source>
</evidence>
<gene>
    <name evidence="8" type="ORF">EAX61_00715</name>
</gene>
<dbReference type="PANTHER" id="PTHR12815">
    <property type="entry name" value="SORTING AND ASSEMBLY MACHINERY SAMM50 PROTEIN FAMILY MEMBER"/>
    <property type="match status" value="1"/>
</dbReference>
<sequence length="756" mass="85890">MKLYLKSILIALAVALLAGCSAMKYVPEDEKLYTGAVINLTSETAEKGLDIIETELTSVTRPEPNSKILGMRLGLRAHYKAQREKPGFLNKFLNKRIGEEPVYMSDLDVERTKELLDNRLENRGFYRNEIIAKVDEKERTGSVTYEIMVRKPYKLESYEVDSDSLPIHREIKNALAESPINKGVRYDLAVFKKERERIDKYLKERGYYNFNADFLIFEVDTNRYKDKRYDLYVRLKKQVPLKSMVPYVVETVNVFPEYNLETDDKVLDTTVVNGINFIQRPEFFKPKHLEPYVLFEPGKKYNPTASRLTSNRLASIGTYKFINIKYETVDSITSPYDTGKLSSRILLSPLNKRAIRTELQAVTKSNDFTGPGLAVVYSNRNLFKGGETLNVTGNVAYETQVSGGDNAGLSSTQLGLNTDLIFPRLLFPIKLVDRFEYAIPKTIVSLGAEYLNRSKLYSLTSFKSSFGYTWNANKYVYHQLNPISLNYVSLGNTTPEFEAILNDNPFLRNSFEQQFIAGLTYSFTYSELGVSGRKNSLYFNSNFDVAGNTIDLLSSKVNEDGNKEFLGLEYAQYAKLDMDFRYYFNLGNDNKIVSRLFAGIGLPYGNSDVLPFSKQFFAGGPYSVRSFRIRSLGPGTYRPENGDQGSFFDQSGDIRLEANLEYRFPIITYFKGALFADAGNVWLLNENDALPGGKFTGDFINQLGMGVGAGLRVDIQNFVIRFDLAAPLRDPRKQEGERFDFDISNPVLNFAIGYPF</sequence>
<name>A0A3M0H2R1_9FLAO</name>
<keyword evidence="9" id="KW-1185">Reference proteome</keyword>
<evidence type="ECO:0000256" key="6">
    <source>
        <dbReference type="SAM" id="SignalP"/>
    </source>
</evidence>
<dbReference type="AlphaFoldDB" id="A0A3M0H2R1"/>
<evidence type="ECO:0000256" key="4">
    <source>
        <dbReference type="ARBA" id="ARBA00023136"/>
    </source>
</evidence>
<evidence type="ECO:0000313" key="8">
    <source>
        <dbReference type="EMBL" id="RMB63936.1"/>
    </source>
</evidence>
<evidence type="ECO:0000256" key="5">
    <source>
        <dbReference type="ARBA" id="ARBA00023237"/>
    </source>
</evidence>